<dbReference type="SUPFAM" id="SSF52833">
    <property type="entry name" value="Thioredoxin-like"/>
    <property type="match status" value="1"/>
</dbReference>
<dbReference type="PROSITE" id="PS50404">
    <property type="entry name" value="GST_NTER"/>
    <property type="match status" value="1"/>
</dbReference>
<feature type="domain" description="GST N-terminal" evidence="1">
    <location>
        <begin position="1"/>
        <end position="82"/>
    </location>
</feature>
<dbReference type="PANTHER" id="PTHR43968:SF6">
    <property type="entry name" value="GLUTATHIONE S-TRANSFERASE OMEGA"/>
    <property type="match status" value="1"/>
</dbReference>
<dbReference type="Gene3D" id="1.20.1050.10">
    <property type="match status" value="1"/>
</dbReference>
<proteinExistence type="predicted"/>
<dbReference type="EMBL" id="FODS01000010">
    <property type="protein sequence ID" value="SEO72374.1"/>
    <property type="molecule type" value="Genomic_DNA"/>
</dbReference>
<dbReference type="AlphaFoldDB" id="A0A1H8S1Q3"/>
<dbReference type="InterPro" id="IPR036282">
    <property type="entry name" value="Glutathione-S-Trfase_C_sf"/>
</dbReference>
<dbReference type="RefSeq" id="WP_093118032.1">
    <property type="nucleotide sequence ID" value="NZ_FODS01000010.1"/>
</dbReference>
<dbReference type="GO" id="GO:0005737">
    <property type="term" value="C:cytoplasm"/>
    <property type="evidence" value="ECO:0007669"/>
    <property type="project" value="TreeGrafter"/>
</dbReference>
<dbReference type="InterPro" id="IPR004045">
    <property type="entry name" value="Glutathione_S-Trfase_N"/>
</dbReference>
<dbReference type="Pfam" id="PF13410">
    <property type="entry name" value="GST_C_2"/>
    <property type="match status" value="1"/>
</dbReference>
<dbReference type="SUPFAM" id="SSF47616">
    <property type="entry name" value="GST C-terminal domain-like"/>
    <property type="match status" value="1"/>
</dbReference>
<sequence>MKLIAAPASPFVRKVRVTLLETGQWDDVEQVDVKTSPLASDPAVLAANPVGKIPALTRPDGPSIHDSRVICRFLDARARAGLYPDNRIWDVLTLEATADGIMDSAVLVTYETRLRAPEQQNEAWREAQWAKVDRALSALNTRWMSHLYGPLDMGQIAVACALGYLDFRHDARNWRKGNDALAAWFAEFSARDSMTATAPKDL</sequence>
<reference evidence="2 3" key="1">
    <citation type="submission" date="2016-10" db="EMBL/GenBank/DDBJ databases">
        <authorList>
            <person name="de Groot N.N."/>
        </authorList>
    </citation>
    <scope>NUCLEOTIDE SEQUENCE [LARGE SCALE GENOMIC DNA]</scope>
    <source>
        <strain evidence="2 3">DSM 27842</strain>
    </source>
</reference>
<gene>
    <name evidence="2" type="ORF">SAMN04490248_11078</name>
</gene>
<evidence type="ECO:0000313" key="3">
    <source>
        <dbReference type="Proteomes" id="UP000198893"/>
    </source>
</evidence>
<dbReference type="Pfam" id="PF13417">
    <property type="entry name" value="GST_N_3"/>
    <property type="match status" value="1"/>
</dbReference>
<keyword evidence="2" id="KW-0808">Transferase</keyword>
<dbReference type="CDD" id="cd03205">
    <property type="entry name" value="GST_C_6"/>
    <property type="match status" value="1"/>
</dbReference>
<dbReference type="OrthoDB" id="9795329at2"/>
<organism evidence="2 3">
    <name type="scientific">Salinihabitans flavidus</name>
    <dbReference type="NCBI Taxonomy" id="569882"/>
    <lineage>
        <taxon>Bacteria</taxon>
        <taxon>Pseudomonadati</taxon>
        <taxon>Pseudomonadota</taxon>
        <taxon>Alphaproteobacteria</taxon>
        <taxon>Rhodobacterales</taxon>
        <taxon>Roseobacteraceae</taxon>
        <taxon>Salinihabitans</taxon>
    </lineage>
</organism>
<accession>A0A1H8S1Q3</accession>
<evidence type="ECO:0000259" key="1">
    <source>
        <dbReference type="PROSITE" id="PS50404"/>
    </source>
</evidence>
<evidence type="ECO:0000313" key="2">
    <source>
        <dbReference type="EMBL" id="SEO72374.1"/>
    </source>
</evidence>
<name>A0A1H8S1Q3_9RHOB</name>
<dbReference type="CDD" id="cd03049">
    <property type="entry name" value="GST_N_3"/>
    <property type="match status" value="1"/>
</dbReference>
<dbReference type="InterPro" id="IPR050983">
    <property type="entry name" value="GST_Omega/HSP26"/>
</dbReference>
<protein>
    <submittedName>
        <fullName evidence="2">Glutathione S-transferase</fullName>
    </submittedName>
</protein>
<dbReference type="STRING" id="569882.SAMN04490248_11078"/>
<dbReference type="Gene3D" id="3.40.30.10">
    <property type="entry name" value="Glutaredoxin"/>
    <property type="match status" value="1"/>
</dbReference>
<dbReference type="PANTHER" id="PTHR43968">
    <property type="match status" value="1"/>
</dbReference>
<dbReference type="InterPro" id="IPR036249">
    <property type="entry name" value="Thioredoxin-like_sf"/>
</dbReference>
<dbReference type="Proteomes" id="UP000198893">
    <property type="component" value="Unassembled WGS sequence"/>
</dbReference>
<dbReference type="GO" id="GO:0016740">
    <property type="term" value="F:transferase activity"/>
    <property type="evidence" value="ECO:0007669"/>
    <property type="project" value="UniProtKB-KW"/>
</dbReference>
<keyword evidence="3" id="KW-1185">Reference proteome</keyword>